<dbReference type="EMBL" id="JACICB010000004">
    <property type="protein sequence ID" value="MBB3705107.1"/>
    <property type="molecule type" value="Genomic_DNA"/>
</dbReference>
<keyword evidence="2" id="KW-1185">Reference proteome</keyword>
<organism evidence="1 2">
    <name type="scientific">Aminobacter aminovorans</name>
    <name type="common">Chelatobacter heintzii</name>
    <dbReference type="NCBI Taxonomy" id="83263"/>
    <lineage>
        <taxon>Bacteria</taxon>
        <taxon>Pseudomonadati</taxon>
        <taxon>Pseudomonadota</taxon>
        <taxon>Alphaproteobacteria</taxon>
        <taxon>Hyphomicrobiales</taxon>
        <taxon>Phyllobacteriaceae</taxon>
        <taxon>Aminobacter</taxon>
    </lineage>
</organism>
<evidence type="ECO:0000313" key="2">
    <source>
        <dbReference type="Proteomes" id="UP000577697"/>
    </source>
</evidence>
<name>A0ABR6H3L5_AMIAI</name>
<comment type="caution">
    <text evidence="1">The sequence shown here is derived from an EMBL/GenBank/DDBJ whole genome shotgun (WGS) entry which is preliminary data.</text>
</comment>
<gene>
    <name evidence="1" type="ORF">FHS67_001417</name>
</gene>
<protein>
    <submittedName>
        <fullName evidence="1">Uncharacterized protein</fullName>
    </submittedName>
</protein>
<reference evidence="1 2" key="1">
    <citation type="submission" date="2020-08" db="EMBL/GenBank/DDBJ databases">
        <title>Genomic Encyclopedia of Type Strains, Phase IV (KMG-IV): sequencing the most valuable type-strain genomes for metagenomic binning, comparative biology and taxonomic classification.</title>
        <authorList>
            <person name="Goeker M."/>
        </authorList>
    </citation>
    <scope>NUCLEOTIDE SEQUENCE [LARGE SCALE GENOMIC DNA]</scope>
    <source>
        <strain evidence="1 2">DSM 10368</strain>
    </source>
</reference>
<evidence type="ECO:0000313" key="1">
    <source>
        <dbReference type="EMBL" id="MBB3705107.1"/>
    </source>
</evidence>
<dbReference type="RefSeq" id="WP_157097275.1">
    <property type="nucleotide sequence ID" value="NZ_CP015007.1"/>
</dbReference>
<sequence length="107" mass="12246">MNVAEMRSIPPSGFRVADMVVQQADFWPAILLARLCDDTRSILLPCRRDRYRVADGLGQVREELPAIETVFIEGGWLIQFDKFSIQQHRTYSNAWLTCRLGQKASFG</sequence>
<accession>A0ABR6H3L5</accession>
<proteinExistence type="predicted"/>
<dbReference type="Proteomes" id="UP000577697">
    <property type="component" value="Unassembled WGS sequence"/>
</dbReference>